<accession>A0ABX0SAL4</accession>
<evidence type="ECO:0000256" key="1">
    <source>
        <dbReference type="SAM" id="MobiDB-lite"/>
    </source>
</evidence>
<name>A0ABX0SAL4_PONBL</name>
<feature type="region of interest" description="Disordered" evidence="1">
    <location>
        <begin position="132"/>
        <end position="223"/>
    </location>
</feature>
<evidence type="ECO:0000313" key="2">
    <source>
        <dbReference type="EMBL" id="NIG60401.1"/>
    </source>
</evidence>
<protein>
    <submittedName>
        <fullName evidence="2">Not available</fullName>
    </submittedName>
</protein>
<keyword evidence="3" id="KW-1185">Reference proteome</keyword>
<evidence type="ECO:0000313" key="3">
    <source>
        <dbReference type="Proteomes" id="UP001165941"/>
    </source>
</evidence>
<proteinExistence type="predicted"/>
<feature type="compositionally biased region" description="Basic residues" evidence="1">
    <location>
        <begin position="158"/>
        <end position="170"/>
    </location>
</feature>
<reference evidence="2" key="1">
    <citation type="submission" date="2018-05" db="EMBL/GenBank/DDBJ databases">
        <authorList>
            <person name="Pedro S.L.S."/>
            <person name="Freitas R.C."/>
            <person name="Barreto A.S."/>
            <person name="Lima A.O.S."/>
        </authorList>
    </citation>
    <scope>NUCLEOTIDE SEQUENCE</scope>
    <source>
        <strain evidence="2">BP203</strain>
        <tissue evidence="2">Muscle</tissue>
    </source>
</reference>
<feature type="region of interest" description="Disordered" evidence="1">
    <location>
        <begin position="1"/>
        <end position="95"/>
    </location>
</feature>
<gene>
    <name evidence="2" type="ORF">BU61_8077</name>
</gene>
<dbReference type="EMBL" id="PGGH01180792">
    <property type="protein sequence ID" value="NIG60401.1"/>
    <property type="molecule type" value="Genomic_DNA"/>
</dbReference>
<dbReference type="Proteomes" id="UP001165941">
    <property type="component" value="Unassembled WGS sequence"/>
</dbReference>
<sequence length="286" mass="30981">MHGQWWSLGTPAGPLLRSRSADCPPASAPRQTCGCHAHPEAPPAASWRPGSSGAIPEVRPPEGLPSRPGEGTAQTHWEGQTRRPEPLASSPGQLADPRVAVVTAYSTGFPSKYMNTGVFEVPPDLDKWSFTRSSSVNLPPGKRKTCGQSQLTSEARRTLRGPRVRRRTLHPARSWDADLSVRRARQHQTPPEESWLGKKGSAPLLRGSPAKPKNVLARAPHLNHDTRRKLGPLELDRWLVGGIQGRSSVSKRSSHRDQTCLSGNLCVPAPLLHVAGFISPSTHAST</sequence>
<comment type="caution">
    <text evidence="2">The sequence shown here is derived from an EMBL/GenBank/DDBJ whole genome shotgun (WGS) entry which is preliminary data.</text>
</comment>
<organism evidence="2 3">
    <name type="scientific">Pontoporia blainvillei</name>
    <name type="common">Franciscana</name>
    <name type="synonym">Delphinus blainvillei</name>
    <dbReference type="NCBI Taxonomy" id="48723"/>
    <lineage>
        <taxon>Eukaryota</taxon>
        <taxon>Metazoa</taxon>
        <taxon>Chordata</taxon>
        <taxon>Craniata</taxon>
        <taxon>Vertebrata</taxon>
        <taxon>Euteleostomi</taxon>
        <taxon>Mammalia</taxon>
        <taxon>Eutheria</taxon>
        <taxon>Laurasiatheria</taxon>
        <taxon>Artiodactyla</taxon>
        <taxon>Whippomorpha</taxon>
        <taxon>Cetacea</taxon>
        <taxon>Odontoceti</taxon>
        <taxon>Pontoporiidae</taxon>
        <taxon>Pontoporia</taxon>
    </lineage>
</organism>